<accession>U2YFD7</accession>
<name>U2YFD7_9EURY</name>
<keyword evidence="1" id="KW-0472">Membrane</keyword>
<reference evidence="2 3" key="1">
    <citation type="submission" date="2013-09" db="EMBL/GenBank/DDBJ databases">
        <title>Whole genome sequencing of Halarchaeum acidiphilum strain MH1-52-1.</title>
        <authorList>
            <person name="Shimane Y."/>
            <person name="Minegishi H."/>
            <person name="Nishi S."/>
            <person name="Echigo A."/>
            <person name="Shuto A."/>
            <person name="Konishi M."/>
            <person name="Ito T."/>
            <person name="Ohkuma M."/>
            <person name="Ohta Y."/>
            <person name="Nagano Y."/>
            <person name="Tsubouchi T."/>
            <person name="Mori K."/>
            <person name="Usui K."/>
            <person name="Kamekura M."/>
            <person name="Usami R."/>
            <person name="Takaki Y."/>
            <person name="Hatada Y."/>
        </authorList>
    </citation>
    <scope>NUCLEOTIDE SEQUENCE [LARGE SCALE GENOMIC DNA]</scope>
    <source>
        <strain evidence="2 3">JCM 16109</strain>
    </source>
</reference>
<keyword evidence="3" id="KW-1185">Reference proteome</keyword>
<gene>
    <name evidence="2" type="ORF">MBEHAL_1491</name>
</gene>
<organism evidence="2 3">
    <name type="scientific">Halarchaeum acidiphilum MH1-52-1</name>
    <dbReference type="NCBI Taxonomy" id="1261545"/>
    <lineage>
        <taxon>Archaea</taxon>
        <taxon>Methanobacteriati</taxon>
        <taxon>Methanobacteriota</taxon>
        <taxon>Stenosarchaea group</taxon>
        <taxon>Halobacteria</taxon>
        <taxon>Halobacteriales</taxon>
        <taxon>Halobacteriaceae</taxon>
    </lineage>
</organism>
<keyword evidence="1" id="KW-1133">Transmembrane helix</keyword>
<dbReference type="AlphaFoldDB" id="U2YFD7"/>
<comment type="caution">
    <text evidence="2">The sequence shown here is derived from an EMBL/GenBank/DDBJ whole genome shotgun (WGS) entry which is preliminary data.</text>
</comment>
<sequence>MGGSAIGAGRRSVLAPIVFIVALIVGLNVLLIADAVGVPLPV</sequence>
<dbReference type="Proteomes" id="UP000016986">
    <property type="component" value="Unassembled WGS sequence"/>
</dbReference>
<evidence type="ECO:0000256" key="1">
    <source>
        <dbReference type="SAM" id="Phobius"/>
    </source>
</evidence>
<keyword evidence="1" id="KW-0812">Transmembrane</keyword>
<protein>
    <submittedName>
        <fullName evidence="2">Uncharacterized protein</fullName>
    </submittedName>
</protein>
<evidence type="ECO:0000313" key="3">
    <source>
        <dbReference type="Proteomes" id="UP000016986"/>
    </source>
</evidence>
<evidence type="ECO:0000313" key="2">
    <source>
        <dbReference type="EMBL" id="GAD52731.1"/>
    </source>
</evidence>
<proteinExistence type="predicted"/>
<dbReference type="EMBL" id="BATA01000033">
    <property type="protein sequence ID" value="GAD52731.1"/>
    <property type="molecule type" value="Genomic_DNA"/>
</dbReference>
<feature type="transmembrane region" description="Helical" evidence="1">
    <location>
        <begin position="12"/>
        <end position="33"/>
    </location>
</feature>